<gene>
    <name evidence="3" type="ORF">TresaDRAFT_2251</name>
</gene>
<evidence type="ECO:0000256" key="2">
    <source>
        <dbReference type="SAM" id="Phobius"/>
    </source>
</evidence>
<evidence type="ECO:0000313" key="3">
    <source>
        <dbReference type="EMBL" id="EIC02756.1"/>
    </source>
</evidence>
<reference evidence="3 4" key="1">
    <citation type="submission" date="2011-09" db="EMBL/GenBank/DDBJ databases">
        <title>The draft genome of Treponema saccharophilum DSM 2985.</title>
        <authorList>
            <consortium name="US DOE Joint Genome Institute (JGI-PGF)"/>
            <person name="Lucas S."/>
            <person name="Copeland A."/>
            <person name="Lapidus A."/>
            <person name="Glavina del Rio T."/>
            <person name="Dalin E."/>
            <person name="Tice H."/>
            <person name="Bruce D."/>
            <person name="Goodwin L."/>
            <person name="Pitluck S."/>
            <person name="Peters L."/>
            <person name="Kyrpides N."/>
            <person name="Mavromatis K."/>
            <person name="Ivanova N."/>
            <person name="Markowitz V."/>
            <person name="Cheng J.-F."/>
            <person name="Hugenholtz P."/>
            <person name="Woyke T."/>
            <person name="Wu D."/>
            <person name="Gronow S."/>
            <person name="Wellnitz S."/>
            <person name="Brambilla E."/>
            <person name="Klenk H.-P."/>
            <person name="Eisen J.A."/>
        </authorList>
    </citation>
    <scope>NUCLEOTIDE SEQUENCE [LARGE SCALE GENOMIC DNA]</scope>
    <source>
        <strain evidence="3 4">DSM 2985</strain>
    </source>
</reference>
<dbReference type="InterPro" id="IPR011990">
    <property type="entry name" value="TPR-like_helical_dom_sf"/>
</dbReference>
<evidence type="ECO:0000313" key="4">
    <source>
        <dbReference type="Proteomes" id="UP000003571"/>
    </source>
</evidence>
<dbReference type="OrthoDB" id="357238at2"/>
<evidence type="ECO:0000256" key="1">
    <source>
        <dbReference type="PROSITE-ProRule" id="PRU00339"/>
    </source>
</evidence>
<dbReference type="PROSITE" id="PS50005">
    <property type="entry name" value="TPR"/>
    <property type="match status" value="1"/>
</dbReference>
<proteinExistence type="predicted"/>
<feature type="transmembrane region" description="Helical" evidence="2">
    <location>
        <begin position="144"/>
        <end position="165"/>
    </location>
</feature>
<accession>H7EI77</accession>
<keyword evidence="2" id="KW-0812">Transmembrane</keyword>
<dbReference type="STRING" id="907348.TresaDRAFT_2251"/>
<keyword evidence="2" id="KW-1133">Transmembrane helix</keyword>
<dbReference type="SUPFAM" id="SSF48452">
    <property type="entry name" value="TPR-like"/>
    <property type="match status" value="1"/>
</dbReference>
<feature type="repeat" description="TPR" evidence="1">
    <location>
        <begin position="70"/>
        <end position="103"/>
    </location>
</feature>
<dbReference type="PATRIC" id="fig|907348.3.peg.514"/>
<dbReference type="InterPro" id="IPR019734">
    <property type="entry name" value="TPR_rpt"/>
</dbReference>
<dbReference type="RefSeq" id="WP_002702556.1">
    <property type="nucleotide sequence ID" value="NZ_AGRW01000034.1"/>
</dbReference>
<dbReference type="Proteomes" id="UP000003571">
    <property type="component" value="Unassembled WGS sequence"/>
</dbReference>
<keyword evidence="2" id="KW-0472">Membrane</keyword>
<keyword evidence="4" id="KW-1185">Reference proteome</keyword>
<dbReference type="eggNOG" id="COG0457">
    <property type="taxonomic scope" value="Bacteria"/>
</dbReference>
<name>H7EI77_9SPIR</name>
<sequence length="397" mass="45209">MKKTPLEKGLYYLSRRRFAECLLALEPAADLYRDSFVYYLTGGLACLYLDDFGSANLYFQRARQFSSTNPTLLLGQAVLFLRHGDTNRAVQYYLDVLEQEPKNRIAKKGMAFIKEKGTAEDIFRLIDNNKLKDFYPSIGINPDIFTFALMLLAVAAVAAAVFLFMSRPRDIRFWRSGNGLEAQDFYLSTDDLKNIGTSEFPDASFSYHYTDAELEKIYRNAYKCATAPVGGDDSVHRANTARLEANKILNSNASDLVKSRARDIIAAIEADREHEPTFNTLLEGERFSCSDVMADPLLYNGCWIVWSGRLYNEEVGDGTFRYEFYVYDDSFEHPEGRFDIEFTKVPAKPVQGDRMVQILAKIESGVSDDGGVYVLLREKEYIPMMRNQSKVQSLNQK</sequence>
<organism evidence="3 4">
    <name type="scientific">Treponema saccharophilum DSM 2985</name>
    <dbReference type="NCBI Taxonomy" id="907348"/>
    <lineage>
        <taxon>Bacteria</taxon>
        <taxon>Pseudomonadati</taxon>
        <taxon>Spirochaetota</taxon>
        <taxon>Spirochaetia</taxon>
        <taxon>Spirochaetales</taxon>
        <taxon>Treponemataceae</taxon>
        <taxon>Treponema</taxon>
    </lineage>
</organism>
<keyword evidence="1" id="KW-0802">TPR repeat</keyword>
<dbReference type="AlphaFoldDB" id="H7EI77"/>
<comment type="caution">
    <text evidence="3">The sequence shown here is derived from an EMBL/GenBank/DDBJ whole genome shotgun (WGS) entry which is preliminary data.</text>
</comment>
<protein>
    <submittedName>
        <fullName evidence="3">Uncharacterized protein</fullName>
    </submittedName>
</protein>
<dbReference type="EMBL" id="AGRW01000034">
    <property type="protein sequence ID" value="EIC02756.1"/>
    <property type="molecule type" value="Genomic_DNA"/>
</dbReference>
<dbReference type="Gene3D" id="1.25.40.10">
    <property type="entry name" value="Tetratricopeptide repeat domain"/>
    <property type="match status" value="1"/>
</dbReference>